<dbReference type="AlphaFoldDB" id="A0A0N7HJY7"/>
<dbReference type="Pfam" id="PF05136">
    <property type="entry name" value="Phage_portal_2"/>
    <property type="match status" value="1"/>
</dbReference>
<proteinExistence type="predicted"/>
<gene>
    <name evidence="2" type="ORF">CCBH4851_00705</name>
    <name evidence="3" type="ORF">DT376_11125</name>
</gene>
<feature type="region of interest" description="Disordered" evidence="1">
    <location>
        <begin position="462"/>
        <end position="488"/>
    </location>
</feature>
<evidence type="ECO:0000313" key="4">
    <source>
        <dbReference type="Proteomes" id="UP000253594"/>
    </source>
</evidence>
<dbReference type="NCBIfam" id="TIGR01539">
    <property type="entry name" value="portal_lambda"/>
    <property type="match status" value="1"/>
</dbReference>
<dbReference type="GO" id="GO:0005198">
    <property type="term" value="F:structural molecule activity"/>
    <property type="evidence" value="ECO:0007669"/>
    <property type="project" value="InterPro"/>
</dbReference>
<evidence type="ECO:0000313" key="2">
    <source>
        <dbReference type="EMBL" id="ALI59403.1"/>
    </source>
</evidence>
<dbReference type="GO" id="GO:0019068">
    <property type="term" value="P:virion assembly"/>
    <property type="evidence" value="ECO:0007669"/>
    <property type="project" value="InterPro"/>
</dbReference>
<protein>
    <submittedName>
        <fullName evidence="3">Phage portal protein</fullName>
    </submittedName>
</protein>
<dbReference type="EMBL" id="KT454971">
    <property type="protein sequence ID" value="ALI59403.1"/>
    <property type="molecule type" value="Genomic_DNA"/>
</dbReference>
<dbReference type="RefSeq" id="WP_019726477.1">
    <property type="nucleotide sequence ID" value="NZ_CAADOW010000058.1"/>
</dbReference>
<evidence type="ECO:0000313" key="3">
    <source>
        <dbReference type="EMBL" id="RCI74783.1"/>
    </source>
</evidence>
<reference evidence="2" key="1">
    <citation type="submission" date="2015-08" db="EMBL/GenBank/DDBJ databases">
        <title>Pseudomonas aeruginosa strain CCBH4851 chromosome region.</title>
        <authorList>
            <person name="Silveira M.C."/>
            <person name="Carvalho-Assef A.P.D."/>
            <person name="Albano R.M."/>
        </authorList>
    </citation>
    <scope>NUCLEOTIDE SEQUENCE</scope>
    <source>
        <strain evidence="2">CCBH4851</strain>
    </source>
</reference>
<dbReference type="EMBL" id="QORE01000295">
    <property type="protein sequence ID" value="RCI74783.1"/>
    <property type="molecule type" value="Genomic_DNA"/>
</dbReference>
<sequence length="488" mass="54867">MATRYRITSKRIRNSYEGAGTGRRAAGWDAPEAALNAVAIPALPTLRKRSRAAVRNDPYAASAISKRVSNLIGTGITPRARLDDAALREALNLLWEDWVDESDADDRTDFYGLQMIIARMVEEAGECFVRRRNRRPEDGLAVPLQLQVLPPDFVPVDRNFKTRSGNVVRAGIEFDAIGRRVAYWMWQSHPGDPAAPRRGYNQLNRIPADQVLHIFEPLEGGQLRGVPRLSPVLLRLKSLDNYDDAVLFRQEVSNLFAGFITRPRQDGAPIFDPSTGLAPAQDRDGTPMVGLEPGTMQELLEGEEVVFSDPPDAGNTYVDFMRQQLMAAAVGVDLPYELLTGDMGDISDRTLRVLLNEFRRRIEQVQFSVYVYQLCRPVRAWWLDTAYLSGAVDLPDYPARRREFLRTRWIPQGWAYIHPVQDVQGKLLEIGGGLASRSEHALRTGYDAEVIDRENAQDNARADSLNLHYTTDTGQPVRDQGDTHEETQ</sequence>
<evidence type="ECO:0000256" key="1">
    <source>
        <dbReference type="SAM" id="MobiDB-lite"/>
    </source>
</evidence>
<name>A0A0N7HJY7_PSEAI</name>
<dbReference type="InterPro" id="IPR006429">
    <property type="entry name" value="Phage_lambda_portal"/>
</dbReference>
<dbReference type="Proteomes" id="UP000253594">
    <property type="component" value="Unassembled WGS sequence"/>
</dbReference>
<reference evidence="3 4" key="2">
    <citation type="submission" date="2018-07" db="EMBL/GenBank/DDBJ databases">
        <title>Mechanisms of high-level aminoglycoside resistance among Gram-negative pathogens in Brazil.</title>
        <authorList>
            <person name="Ballaben A.S."/>
            <person name="Darini A.L.C."/>
            <person name="Doi Y."/>
        </authorList>
    </citation>
    <scope>NUCLEOTIDE SEQUENCE [LARGE SCALE GENOMIC DNA]</scope>
    <source>
        <strain evidence="3 4">B2-305</strain>
    </source>
</reference>
<dbReference type="PATRIC" id="fig|287.2965.peg.2274"/>
<organism evidence="2">
    <name type="scientific">Pseudomonas aeruginosa</name>
    <dbReference type="NCBI Taxonomy" id="287"/>
    <lineage>
        <taxon>Bacteria</taxon>
        <taxon>Pseudomonadati</taxon>
        <taxon>Pseudomonadota</taxon>
        <taxon>Gammaproteobacteria</taxon>
        <taxon>Pseudomonadales</taxon>
        <taxon>Pseudomonadaceae</taxon>
        <taxon>Pseudomonas</taxon>
    </lineage>
</organism>
<feature type="compositionally biased region" description="Basic and acidic residues" evidence="1">
    <location>
        <begin position="479"/>
        <end position="488"/>
    </location>
</feature>
<accession>A0A0N7HJY7</accession>